<dbReference type="InterPro" id="IPR006652">
    <property type="entry name" value="Kelch_1"/>
</dbReference>
<dbReference type="SUPFAM" id="SSF117281">
    <property type="entry name" value="Kelch motif"/>
    <property type="match status" value="1"/>
</dbReference>
<dbReference type="AlphaFoldDB" id="A0A819SAB6"/>
<dbReference type="Gene3D" id="2.130.10.80">
    <property type="entry name" value="Galactose oxidase/kelch, beta-propeller"/>
    <property type="match status" value="1"/>
</dbReference>
<name>A0A819SAB6_9BILA</name>
<organism evidence="3 4">
    <name type="scientific">Adineta steineri</name>
    <dbReference type="NCBI Taxonomy" id="433720"/>
    <lineage>
        <taxon>Eukaryota</taxon>
        <taxon>Metazoa</taxon>
        <taxon>Spiralia</taxon>
        <taxon>Gnathifera</taxon>
        <taxon>Rotifera</taxon>
        <taxon>Eurotatoria</taxon>
        <taxon>Bdelloidea</taxon>
        <taxon>Adinetida</taxon>
        <taxon>Adinetidae</taxon>
        <taxon>Adineta</taxon>
    </lineage>
</organism>
<accession>A0A819SAB6</accession>
<evidence type="ECO:0000313" key="3">
    <source>
        <dbReference type="EMBL" id="CAF4056241.1"/>
    </source>
</evidence>
<proteinExistence type="predicted"/>
<evidence type="ECO:0000256" key="2">
    <source>
        <dbReference type="ARBA" id="ARBA00022737"/>
    </source>
</evidence>
<dbReference type="SMART" id="SM00612">
    <property type="entry name" value="Kelch"/>
    <property type="match status" value="1"/>
</dbReference>
<evidence type="ECO:0000256" key="1">
    <source>
        <dbReference type="ARBA" id="ARBA00022441"/>
    </source>
</evidence>
<dbReference type="Pfam" id="PF01344">
    <property type="entry name" value="Kelch_1"/>
    <property type="match status" value="2"/>
</dbReference>
<evidence type="ECO:0000313" key="4">
    <source>
        <dbReference type="Proteomes" id="UP000663844"/>
    </source>
</evidence>
<keyword evidence="1" id="KW-0880">Kelch repeat</keyword>
<dbReference type="PANTHER" id="PTHR46344:SF27">
    <property type="entry name" value="KELCH REPEAT SUPERFAMILY PROTEIN"/>
    <property type="match status" value="1"/>
</dbReference>
<dbReference type="InterPro" id="IPR015915">
    <property type="entry name" value="Kelch-typ_b-propeller"/>
</dbReference>
<dbReference type="InterPro" id="IPR037293">
    <property type="entry name" value="Gal_Oxidase_central_sf"/>
</dbReference>
<comment type="caution">
    <text evidence="3">The sequence shown here is derived from an EMBL/GenBank/DDBJ whole genome shotgun (WGS) entry which is preliminary data.</text>
</comment>
<dbReference type="EMBL" id="CAJOAZ010004375">
    <property type="protein sequence ID" value="CAF4056241.1"/>
    <property type="molecule type" value="Genomic_DNA"/>
</dbReference>
<dbReference type="Proteomes" id="UP000663844">
    <property type="component" value="Unassembled WGS sequence"/>
</dbReference>
<reference evidence="3" key="1">
    <citation type="submission" date="2021-02" db="EMBL/GenBank/DDBJ databases">
        <authorList>
            <person name="Nowell W R."/>
        </authorList>
    </citation>
    <scope>NUCLEOTIDE SEQUENCE</scope>
</reference>
<protein>
    <submittedName>
        <fullName evidence="3">Uncharacterized protein</fullName>
    </submittedName>
</protein>
<sequence>WTTTGNMTNARAYHTASELSNGLVLVTGGAHNGALISAELYDPSTSTWANTGNMTNARGQHTASVLSNGLVLVTGGYNGKIALNSAELYSLFRTN</sequence>
<keyword evidence="2" id="KW-0677">Repeat</keyword>
<feature type="non-terminal residue" evidence="3">
    <location>
        <position position="1"/>
    </location>
</feature>
<gene>
    <name evidence="3" type="ORF">OXD698_LOCUS32844</name>
</gene>
<dbReference type="PANTHER" id="PTHR46344">
    <property type="entry name" value="OS02G0202900 PROTEIN"/>
    <property type="match status" value="1"/>
</dbReference>